<feature type="compositionally biased region" description="Acidic residues" evidence="4">
    <location>
        <begin position="130"/>
        <end position="169"/>
    </location>
</feature>
<dbReference type="PANTHER" id="PTHR42953">
    <property type="entry name" value="HIGH-AFFINITY ZINC UPTAKE SYSTEM PROTEIN ZNUA-RELATED"/>
    <property type="match status" value="1"/>
</dbReference>
<evidence type="ECO:0000256" key="2">
    <source>
        <dbReference type="ARBA" id="ARBA00022729"/>
    </source>
</evidence>
<gene>
    <name evidence="6" type="ORF">GCM10010954_24530</name>
</gene>
<keyword evidence="1 3" id="KW-0813">Transport</keyword>
<name>A0A917EYG6_HALAA</name>
<dbReference type="AlphaFoldDB" id="A0A917EYG6"/>
<evidence type="ECO:0000313" key="6">
    <source>
        <dbReference type="EMBL" id="GGF24719.1"/>
    </source>
</evidence>
<dbReference type="GO" id="GO:0007155">
    <property type="term" value="P:cell adhesion"/>
    <property type="evidence" value="ECO:0007669"/>
    <property type="project" value="InterPro"/>
</dbReference>
<protein>
    <submittedName>
        <fullName evidence="6">Adhesin</fullName>
    </submittedName>
</protein>
<evidence type="ECO:0000313" key="7">
    <source>
        <dbReference type="Proteomes" id="UP000660110"/>
    </source>
</evidence>
<dbReference type="Gene3D" id="3.40.50.1980">
    <property type="entry name" value="Nitrogenase molybdenum iron protein domain"/>
    <property type="match status" value="3"/>
</dbReference>
<comment type="caution">
    <text evidence="6">The sequence shown here is derived from an EMBL/GenBank/DDBJ whole genome shotgun (WGS) entry which is preliminary data.</text>
</comment>
<dbReference type="SUPFAM" id="SSF53807">
    <property type="entry name" value="Helical backbone' metal receptor"/>
    <property type="match status" value="1"/>
</dbReference>
<feature type="signal peptide" evidence="5">
    <location>
        <begin position="1"/>
        <end position="18"/>
    </location>
</feature>
<organism evidence="6 7">
    <name type="scientific">Halobacillus andaensis</name>
    <dbReference type="NCBI Taxonomy" id="1176239"/>
    <lineage>
        <taxon>Bacteria</taxon>
        <taxon>Bacillati</taxon>
        <taxon>Bacillota</taxon>
        <taxon>Bacilli</taxon>
        <taxon>Bacillales</taxon>
        <taxon>Bacillaceae</taxon>
        <taxon>Halobacillus</taxon>
    </lineage>
</organism>
<dbReference type="EMBL" id="BMEL01000003">
    <property type="protein sequence ID" value="GGF24719.1"/>
    <property type="molecule type" value="Genomic_DNA"/>
</dbReference>
<dbReference type="PRINTS" id="PR00691">
    <property type="entry name" value="ADHESINB"/>
</dbReference>
<dbReference type="GO" id="GO:0046872">
    <property type="term" value="F:metal ion binding"/>
    <property type="evidence" value="ECO:0007669"/>
    <property type="project" value="InterPro"/>
</dbReference>
<dbReference type="InterPro" id="IPR006127">
    <property type="entry name" value="ZnuA-like"/>
</dbReference>
<keyword evidence="2 5" id="KW-0732">Signal</keyword>
<dbReference type="PANTHER" id="PTHR42953:SF8">
    <property type="entry name" value="ZINT DOMAIN-CONTAINING PROTEIN"/>
    <property type="match status" value="1"/>
</dbReference>
<dbReference type="InterPro" id="IPR050492">
    <property type="entry name" value="Bact_metal-bind_prot9"/>
</dbReference>
<feature type="chain" id="PRO_5039548507" evidence="5">
    <location>
        <begin position="19"/>
        <end position="350"/>
    </location>
</feature>
<comment type="similarity">
    <text evidence="3">Belongs to the bacterial solute-binding protein 9 family.</text>
</comment>
<keyword evidence="7" id="KW-1185">Reference proteome</keyword>
<reference evidence="6" key="2">
    <citation type="submission" date="2020-09" db="EMBL/GenBank/DDBJ databases">
        <authorList>
            <person name="Sun Q."/>
            <person name="Zhou Y."/>
        </authorList>
    </citation>
    <scope>NUCLEOTIDE SEQUENCE</scope>
    <source>
        <strain evidence="6">CGMCC 1.12153</strain>
    </source>
</reference>
<evidence type="ECO:0000256" key="3">
    <source>
        <dbReference type="RuleBase" id="RU003512"/>
    </source>
</evidence>
<dbReference type="InterPro" id="IPR006129">
    <property type="entry name" value="AdhesinB"/>
</dbReference>
<dbReference type="PROSITE" id="PS51257">
    <property type="entry name" value="PROKAR_LIPOPROTEIN"/>
    <property type="match status" value="1"/>
</dbReference>
<proteinExistence type="inferred from homology"/>
<dbReference type="GO" id="GO:0030001">
    <property type="term" value="P:metal ion transport"/>
    <property type="evidence" value="ECO:0007669"/>
    <property type="project" value="InterPro"/>
</dbReference>
<feature type="region of interest" description="Disordered" evidence="4">
    <location>
        <begin position="119"/>
        <end position="181"/>
    </location>
</feature>
<accession>A0A917EYG6</accession>
<reference evidence="6" key="1">
    <citation type="journal article" date="2014" name="Int. J. Syst. Evol. Microbiol.">
        <title>Complete genome sequence of Corynebacterium casei LMG S-19264T (=DSM 44701T), isolated from a smear-ripened cheese.</title>
        <authorList>
            <consortium name="US DOE Joint Genome Institute (JGI-PGF)"/>
            <person name="Walter F."/>
            <person name="Albersmeier A."/>
            <person name="Kalinowski J."/>
            <person name="Ruckert C."/>
        </authorList>
    </citation>
    <scope>NUCLEOTIDE SEQUENCE</scope>
    <source>
        <strain evidence="6">CGMCC 1.12153</strain>
    </source>
</reference>
<evidence type="ECO:0000256" key="5">
    <source>
        <dbReference type="SAM" id="SignalP"/>
    </source>
</evidence>
<feature type="compositionally biased region" description="Basic and acidic residues" evidence="4">
    <location>
        <begin position="170"/>
        <end position="180"/>
    </location>
</feature>
<dbReference type="PRINTS" id="PR00690">
    <property type="entry name" value="ADHESNFAMILY"/>
</dbReference>
<dbReference type="InterPro" id="IPR006128">
    <property type="entry name" value="Lipoprotein_PsaA-like"/>
</dbReference>
<sequence length="350" mass="39308">MKKTIGLLLSIFILILGACGEQTEDAETGDEGEQLKINTTVYPLQYFTERIAGDAAEVETILPPGSDAHSYEPSTKEMVEMAEADAFIYNGAGLETYAEKISESIKSEDVEIVEASSGIDLSSGSHDHGNEEEEHADEGEHEHEEEEHADEDEREHEEEEHAGEEGAEGEDGHNHGEENPHVWLDPIRSIQMAENIKEKLIELQPDSEEQFEENFNALKADLESLDEDFHEQVEGKEKNEIIVSHAAYGYWEEAYGIEQIAVSGLSPSNEPSQKELEKIIEVAEEHELNHVLFEQNITPKVSEVVQKEIGADPLRIHNLSVLTEEDIENEEDYFSLMKQNLEVLNEALTE</sequence>
<dbReference type="RefSeq" id="WP_188377810.1">
    <property type="nucleotide sequence ID" value="NZ_BMEL01000003.1"/>
</dbReference>
<evidence type="ECO:0000256" key="4">
    <source>
        <dbReference type="SAM" id="MobiDB-lite"/>
    </source>
</evidence>
<dbReference type="Pfam" id="PF01297">
    <property type="entry name" value="ZnuA"/>
    <property type="match status" value="1"/>
</dbReference>
<dbReference type="Proteomes" id="UP000660110">
    <property type="component" value="Unassembled WGS sequence"/>
</dbReference>
<evidence type="ECO:0000256" key="1">
    <source>
        <dbReference type="ARBA" id="ARBA00022448"/>
    </source>
</evidence>